<organism evidence="1 2">
    <name type="scientific">Natrialba hulunbeirensis JCM 10989</name>
    <dbReference type="NCBI Taxonomy" id="1227493"/>
    <lineage>
        <taxon>Archaea</taxon>
        <taxon>Methanobacteriati</taxon>
        <taxon>Methanobacteriota</taxon>
        <taxon>Stenosarchaea group</taxon>
        <taxon>Halobacteria</taxon>
        <taxon>Halobacteriales</taxon>
        <taxon>Natrialbaceae</taxon>
        <taxon>Natrialba</taxon>
    </lineage>
</organism>
<protein>
    <submittedName>
        <fullName evidence="1">Uncharacterized protein</fullName>
    </submittedName>
</protein>
<name>L9ZRG4_9EURY</name>
<comment type="caution">
    <text evidence="1">The sequence shown here is derived from an EMBL/GenBank/DDBJ whole genome shotgun (WGS) entry which is preliminary data.</text>
</comment>
<sequence length="72" mass="8095">MFTCRPLTTDVLEVTDRFVRLTIDGAEFPDGVPFSVSHSPIGHDERRSAVWLPSQFGTRIWFAALVDQDGTE</sequence>
<reference evidence="1 2" key="1">
    <citation type="journal article" date="2014" name="PLoS Genet.">
        <title>Phylogenetically driven sequencing of extremely halophilic archaea reveals strategies for static and dynamic osmo-response.</title>
        <authorList>
            <person name="Becker E.A."/>
            <person name="Seitzer P.M."/>
            <person name="Tritt A."/>
            <person name="Larsen D."/>
            <person name="Krusor M."/>
            <person name="Yao A.I."/>
            <person name="Wu D."/>
            <person name="Madern D."/>
            <person name="Eisen J.A."/>
            <person name="Darling A.E."/>
            <person name="Facciotti M.T."/>
        </authorList>
    </citation>
    <scope>NUCLEOTIDE SEQUENCE [LARGE SCALE GENOMIC DNA]</scope>
    <source>
        <strain evidence="1 2">JCM 10989</strain>
    </source>
</reference>
<gene>
    <name evidence="1" type="ORF">C483_17628</name>
</gene>
<accession>L9ZRG4</accession>
<keyword evidence="2" id="KW-1185">Reference proteome</keyword>
<evidence type="ECO:0000313" key="2">
    <source>
        <dbReference type="Proteomes" id="UP000011519"/>
    </source>
</evidence>
<evidence type="ECO:0000313" key="1">
    <source>
        <dbReference type="EMBL" id="ELY87743.1"/>
    </source>
</evidence>
<dbReference type="AlphaFoldDB" id="L9ZRG4"/>
<dbReference type="STRING" id="1227493.C483_17628"/>
<dbReference type="Proteomes" id="UP000011519">
    <property type="component" value="Unassembled WGS sequence"/>
</dbReference>
<dbReference type="EMBL" id="AOIM01000041">
    <property type="protein sequence ID" value="ELY87743.1"/>
    <property type="molecule type" value="Genomic_DNA"/>
</dbReference>
<proteinExistence type="predicted"/>